<dbReference type="Pfam" id="PF00411">
    <property type="entry name" value="Ribosomal_S11"/>
    <property type="match status" value="1"/>
</dbReference>
<comment type="similarity">
    <text evidence="1">Belongs to the universal ribosomal protein uS11 family.</text>
</comment>
<dbReference type="HAMAP" id="MF_01310">
    <property type="entry name" value="Ribosomal_uS11"/>
    <property type="match status" value="1"/>
</dbReference>
<accession>A0A5J6DTY6</accession>
<dbReference type="GO" id="GO:1990904">
    <property type="term" value="C:ribonucleoprotein complex"/>
    <property type="evidence" value="ECO:0007669"/>
    <property type="project" value="UniProtKB-KW"/>
</dbReference>
<sequence length="235" mass="26419">MIQIPTLYSVFFKNKAQNYRDCKIAKKMPLYPFASSLFAQQRRTFLRAPFVFVCSSKTQKKELKGEGNKNNFFVNRIFVPTPEKKERVLHLYKQAGPKKRLSLTRGIDIKKKRRPTQRKIKGRLGKLYISSTKNNTTLTLVDTSGNTKGWASSGSVGFKNARKSTTYAAQGGAESMVKKTKILGITHLRILVKGVGRGKQSCVRALSKSGLRIVSLEDKTGIPHNGCRAPKKRRV</sequence>
<reference evidence="4" key="1">
    <citation type="journal article" date="2019" name="Sci. Rep.">
        <title>Dynamic evolution of mitochondrial genomes in Trebouxiophyceae, including the first completely assembled mtDNA from a lichen-symbiont microalga (Trebouxia sp. TR9).</title>
        <authorList>
            <person name="Martinez-Alberola F."/>
            <person name="Barreno E."/>
            <person name="Casano L.M."/>
            <person name="Gasulla F."/>
            <person name="Molins A."/>
            <person name="del Campo E.M."/>
        </authorList>
    </citation>
    <scope>NUCLEOTIDE SEQUENCE</scope>
</reference>
<geneLocation type="mitochondrion" evidence="4"/>
<proteinExistence type="inferred from homology"/>
<dbReference type="InterPro" id="IPR001971">
    <property type="entry name" value="Ribosomal_uS11"/>
</dbReference>
<keyword evidence="2 4" id="KW-0689">Ribosomal protein</keyword>
<dbReference type="GO" id="GO:0006412">
    <property type="term" value="P:translation"/>
    <property type="evidence" value="ECO:0007669"/>
    <property type="project" value="InterPro"/>
</dbReference>
<dbReference type="NCBIfam" id="NF003698">
    <property type="entry name" value="PRK05309.1"/>
    <property type="match status" value="1"/>
</dbReference>
<dbReference type="GO" id="GO:0005840">
    <property type="term" value="C:ribosome"/>
    <property type="evidence" value="ECO:0007669"/>
    <property type="project" value="UniProtKB-KW"/>
</dbReference>
<dbReference type="EMBL" id="MH917293">
    <property type="protein sequence ID" value="QES94801.1"/>
    <property type="molecule type" value="Genomic_DNA"/>
</dbReference>
<protein>
    <submittedName>
        <fullName evidence="4">Ribosomal protein S11</fullName>
    </submittedName>
</protein>
<evidence type="ECO:0000256" key="2">
    <source>
        <dbReference type="ARBA" id="ARBA00022980"/>
    </source>
</evidence>
<dbReference type="PANTHER" id="PTHR11759">
    <property type="entry name" value="40S RIBOSOMAL PROTEIN S14/30S RIBOSOMAL PROTEIN S11"/>
    <property type="match status" value="1"/>
</dbReference>
<name>A0A5J6DTY6_9CHLO</name>
<dbReference type="GO" id="GO:0003735">
    <property type="term" value="F:structural constituent of ribosome"/>
    <property type="evidence" value="ECO:0007669"/>
    <property type="project" value="InterPro"/>
</dbReference>
<dbReference type="Gene3D" id="3.30.420.80">
    <property type="entry name" value="Ribosomal protein S11"/>
    <property type="match status" value="1"/>
</dbReference>
<dbReference type="AlphaFoldDB" id="A0A5J6DTY6"/>
<dbReference type="InterPro" id="IPR036967">
    <property type="entry name" value="Ribosomal_uS11_sf"/>
</dbReference>
<keyword evidence="4" id="KW-0496">Mitochondrion</keyword>
<dbReference type="SUPFAM" id="SSF53137">
    <property type="entry name" value="Translational machinery components"/>
    <property type="match status" value="1"/>
</dbReference>
<evidence type="ECO:0000313" key="4">
    <source>
        <dbReference type="EMBL" id="QES94801.1"/>
    </source>
</evidence>
<gene>
    <name evidence="4" type="primary">rps11</name>
</gene>
<organism evidence="4">
    <name type="scientific">Trebouxia lynnae</name>
    <dbReference type="NCBI Taxonomy" id="1825957"/>
    <lineage>
        <taxon>Eukaryota</taxon>
        <taxon>Viridiplantae</taxon>
        <taxon>Chlorophyta</taxon>
        <taxon>core chlorophytes</taxon>
        <taxon>Trebouxiophyceae</taxon>
        <taxon>Trebouxiales</taxon>
        <taxon>Trebouxiaceae</taxon>
        <taxon>Trebouxia</taxon>
    </lineage>
</organism>
<evidence type="ECO:0000256" key="3">
    <source>
        <dbReference type="ARBA" id="ARBA00023274"/>
    </source>
</evidence>
<evidence type="ECO:0000256" key="1">
    <source>
        <dbReference type="ARBA" id="ARBA00006194"/>
    </source>
</evidence>
<keyword evidence="3" id="KW-0687">Ribonucleoprotein</keyword>